<keyword evidence="2" id="KW-1185">Reference proteome</keyword>
<name>A0A6A6FJ72_9PEZI</name>
<evidence type="ECO:0000313" key="2">
    <source>
        <dbReference type="Proteomes" id="UP000799539"/>
    </source>
</evidence>
<dbReference type="Proteomes" id="UP000799539">
    <property type="component" value="Unassembled WGS sequence"/>
</dbReference>
<dbReference type="AlphaFoldDB" id="A0A6A6FJ72"/>
<gene>
    <name evidence="1" type="ORF">CERZMDRAFT_96322</name>
</gene>
<dbReference type="OrthoDB" id="10277624at2759"/>
<organism evidence="1 2">
    <name type="scientific">Cercospora zeae-maydis SCOH1-5</name>
    <dbReference type="NCBI Taxonomy" id="717836"/>
    <lineage>
        <taxon>Eukaryota</taxon>
        <taxon>Fungi</taxon>
        <taxon>Dikarya</taxon>
        <taxon>Ascomycota</taxon>
        <taxon>Pezizomycotina</taxon>
        <taxon>Dothideomycetes</taxon>
        <taxon>Dothideomycetidae</taxon>
        <taxon>Mycosphaerellales</taxon>
        <taxon>Mycosphaerellaceae</taxon>
        <taxon>Cercospora</taxon>
    </lineage>
</organism>
<sequence length="164" mass="17906">MRLTQGQCEIQTFLALCTTSARNLNRLAGISAIIETIPQSRKAFEDGAVQNLADVNGQPAVRGPKSRIHPIYDSGEKQIYAARDMILQHIASETREKSADGHVSAQEGAKPIAIGGEARWSQAQGLDRLDKITNYGAFEHFLDHSIVEHYGLSDDVLFGSEKSA</sequence>
<evidence type="ECO:0000313" key="1">
    <source>
        <dbReference type="EMBL" id="KAF2213485.1"/>
    </source>
</evidence>
<protein>
    <submittedName>
        <fullName evidence="1">Uncharacterized protein</fullName>
    </submittedName>
</protein>
<proteinExistence type="predicted"/>
<reference evidence="1" key="1">
    <citation type="journal article" date="2020" name="Stud. Mycol.">
        <title>101 Dothideomycetes genomes: a test case for predicting lifestyles and emergence of pathogens.</title>
        <authorList>
            <person name="Haridas S."/>
            <person name="Albert R."/>
            <person name="Binder M."/>
            <person name="Bloem J."/>
            <person name="Labutti K."/>
            <person name="Salamov A."/>
            <person name="Andreopoulos B."/>
            <person name="Baker S."/>
            <person name="Barry K."/>
            <person name="Bills G."/>
            <person name="Bluhm B."/>
            <person name="Cannon C."/>
            <person name="Castanera R."/>
            <person name="Culley D."/>
            <person name="Daum C."/>
            <person name="Ezra D."/>
            <person name="Gonzalez J."/>
            <person name="Henrissat B."/>
            <person name="Kuo A."/>
            <person name="Liang C."/>
            <person name="Lipzen A."/>
            <person name="Lutzoni F."/>
            <person name="Magnuson J."/>
            <person name="Mondo S."/>
            <person name="Nolan M."/>
            <person name="Ohm R."/>
            <person name="Pangilinan J."/>
            <person name="Park H.-J."/>
            <person name="Ramirez L."/>
            <person name="Alfaro M."/>
            <person name="Sun H."/>
            <person name="Tritt A."/>
            <person name="Yoshinaga Y."/>
            <person name="Zwiers L.-H."/>
            <person name="Turgeon B."/>
            <person name="Goodwin S."/>
            <person name="Spatafora J."/>
            <person name="Crous P."/>
            <person name="Grigoriev I."/>
        </authorList>
    </citation>
    <scope>NUCLEOTIDE SEQUENCE</scope>
    <source>
        <strain evidence="1">SCOH1-5</strain>
    </source>
</reference>
<accession>A0A6A6FJ72</accession>
<dbReference type="EMBL" id="ML992670">
    <property type="protein sequence ID" value="KAF2213485.1"/>
    <property type="molecule type" value="Genomic_DNA"/>
</dbReference>